<organism evidence="1">
    <name type="scientific">freshwater metagenome</name>
    <dbReference type="NCBI Taxonomy" id="449393"/>
    <lineage>
        <taxon>unclassified sequences</taxon>
        <taxon>metagenomes</taxon>
        <taxon>ecological metagenomes</taxon>
    </lineage>
</organism>
<evidence type="ECO:0000313" key="1">
    <source>
        <dbReference type="EMBL" id="CAB4719135.1"/>
    </source>
</evidence>
<sequence>MTERQVTERQVREQKRAACDPRIPNLVAPSDLLHEGRRVLEQDPVRVAARQSKRDS</sequence>
<reference evidence="1" key="1">
    <citation type="submission" date="2020-05" db="EMBL/GenBank/DDBJ databases">
        <authorList>
            <person name="Chiriac C."/>
            <person name="Salcher M."/>
            <person name="Ghai R."/>
            <person name="Kavagutti S V."/>
        </authorList>
    </citation>
    <scope>NUCLEOTIDE SEQUENCE</scope>
</reference>
<gene>
    <name evidence="1" type="ORF">UFOPK2582_01839</name>
</gene>
<dbReference type="AlphaFoldDB" id="A0A6J6RDV4"/>
<accession>A0A6J6RDV4</accession>
<proteinExistence type="predicted"/>
<name>A0A6J6RDV4_9ZZZZ</name>
<protein>
    <submittedName>
        <fullName evidence="1">Unannotated protein</fullName>
    </submittedName>
</protein>
<dbReference type="EMBL" id="CAEZXS010000328">
    <property type="protein sequence ID" value="CAB4719135.1"/>
    <property type="molecule type" value="Genomic_DNA"/>
</dbReference>